<accession>A0AAE1N6A2</accession>
<evidence type="ECO:0000313" key="2">
    <source>
        <dbReference type="EMBL" id="KAK4284004.1"/>
    </source>
</evidence>
<organism evidence="2 3">
    <name type="scientific">Acacia crassicarpa</name>
    <name type="common">northern wattle</name>
    <dbReference type="NCBI Taxonomy" id="499986"/>
    <lineage>
        <taxon>Eukaryota</taxon>
        <taxon>Viridiplantae</taxon>
        <taxon>Streptophyta</taxon>
        <taxon>Embryophyta</taxon>
        <taxon>Tracheophyta</taxon>
        <taxon>Spermatophyta</taxon>
        <taxon>Magnoliopsida</taxon>
        <taxon>eudicotyledons</taxon>
        <taxon>Gunneridae</taxon>
        <taxon>Pentapetalae</taxon>
        <taxon>rosids</taxon>
        <taxon>fabids</taxon>
        <taxon>Fabales</taxon>
        <taxon>Fabaceae</taxon>
        <taxon>Caesalpinioideae</taxon>
        <taxon>mimosoid clade</taxon>
        <taxon>Acacieae</taxon>
        <taxon>Acacia</taxon>
    </lineage>
</organism>
<gene>
    <name evidence="2" type="ORF">QN277_000895</name>
</gene>
<feature type="domain" description="CCR4-Not complex component Not1 C-terminal" evidence="1">
    <location>
        <begin position="1"/>
        <end position="57"/>
    </location>
</feature>
<dbReference type="AlphaFoldDB" id="A0AAE1N6A2"/>
<reference evidence="2" key="1">
    <citation type="submission" date="2023-10" db="EMBL/GenBank/DDBJ databases">
        <title>Chromosome-level genome of the transformable northern wattle, Acacia crassicarpa.</title>
        <authorList>
            <person name="Massaro I."/>
            <person name="Sinha N.R."/>
            <person name="Poethig S."/>
            <person name="Leichty A.R."/>
        </authorList>
    </citation>
    <scope>NUCLEOTIDE SEQUENCE</scope>
    <source>
        <strain evidence="2">Acra3RX</strain>
        <tissue evidence="2">Leaf</tissue>
    </source>
</reference>
<dbReference type="EMBL" id="JAWXYG010000001">
    <property type="protein sequence ID" value="KAK4284004.1"/>
    <property type="molecule type" value="Genomic_DNA"/>
</dbReference>
<dbReference type="Proteomes" id="UP001293593">
    <property type="component" value="Unassembled WGS sequence"/>
</dbReference>
<dbReference type="InterPro" id="IPR007196">
    <property type="entry name" value="CCR4-Not_Not1_C"/>
</dbReference>
<protein>
    <recommendedName>
        <fullName evidence="1">CCR4-Not complex component Not1 C-terminal domain-containing protein</fullName>
    </recommendedName>
</protein>
<keyword evidence="3" id="KW-1185">Reference proteome</keyword>
<evidence type="ECO:0000313" key="3">
    <source>
        <dbReference type="Proteomes" id="UP001293593"/>
    </source>
</evidence>
<comment type="caution">
    <text evidence="2">The sequence shown here is derived from an EMBL/GenBank/DDBJ whole genome shotgun (WGS) entry which is preliminary data.</text>
</comment>
<proteinExistence type="predicted"/>
<evidence type="ECO:0000259" key="1">
    <source>
        <dbReference type="Pfam" id="PF04054"/>
    </source>
</evidence>
<name>A0AAE1N6A2_9FABA</name>
<dbReference type="Pfam" id="PF04054">
    <property type="entry name" value="Not1"/>
    <property type="match status" value="1"/>
</dbReference>
<sequence>MRLLDPSIPNLKIDLLQKITLSTRIFSEVDAALKAKQMKANVNEYLKLKNLNYFVKIHVTISEC</sequence>
<dbReference type="Gene3D" id="1.25.40.800">
    <property type="match status" value="1"/>
</dbReference>